<dbReference type="EMBL" id="JXTC01000115">
    <property type="protein sequence ID" value="PON87594.1"/>
    <property type="molecule type" value="Genomic_DNA"/>
</dbReference>
<sequence>MTELLILRQFWVRGRPRKVPIIVEVIWKPPPLSWVKVNTDGSAYGAPDPSGCS</sequence>
<evidence type="ECO:0000313" key="1">
    <source>
        <dbReference type="EMBL" id="PON87594.1"/>
    </source>
</evidence>
<proteinExistence type="predicted"/>
<dbReference type="AlphaFoldDB" id="A0A2P5EPX2"/>
<organism evidence="1 2">
    <name type="scientific">Trema orientale</name>
    <name type="common">Charcoal tree</name>
    <name type="synonym">Celtis orientalis</name>
    <dbReference type="NCBI Taxonomy" id="63057"/>
    <lineage>
        <taxon>Eukaryota</taxon>
        <taxon>Viridiplantae</taxon>
        <taxon>Streptophyta</taxon>
        <taxon>Embryophyta</taxon>
        <taxon>Tracheophyta</taxon>
        <taxon>Spermatophyta</taxon>
        <taxon>Magnoliopsida</taxon>
        <taxon>eudicotyledons</taxon>
        <taxon>Gunneridae</taxon>
        <taxon>Pentapetalae</taxon>
        <taxon>rosids</taxon>
        <taxon>fabids</taxon>
        <taxon>Rosales</taxon>
        <taxon>Cannabaceae</taxon>
        <taxon>Trema</taxon>
    </lineage>
</organism>
<accession>A0A2P5EPX2</accession>
<keyword evidence="2" id="KW-1185">Reference proteome</keyword>
<dbReference type="InParanoid" id="A0A2P5EPX2"/>
<evidence type="ECO:0000313" key="2">
    <source>
        <dbReference type="Proteomes" id="UP000237000"/>
    </source>
</evidence>
<dbReference type="OrthoDB" id="1166390at2759"/>
<feature type="non-terminal residue" evidence="1">
    <location>
        <position position="53"/>
    </location>
</feature>
<gene>
    <name evidence="1" type="ORF">TorRG33x02_165870</name>
</gene>
<reference evidence="2" key="1">
    <citation type="submission" date="2016-06" db="EMBL/GenBank/DDBJ databases">
        <title>Parallel loss of symbiosis genes in relatives of nitrogen-fixing non-legume Parasponia.</title>
        <authorList>
            <person name="Van Velzen R."/>
            <person name="Holmer R."/>
            <person name="Bu F."/>
            <person name="Rutten L."/>
            <person name="Van Zeijl A."/>
            <person name="Liu W."/>
            <person name="Santuari L."/>
            <person name="Cao Q."/>
            <person name="Sharma T."/>
            <person name="Shen D."/>
            <person name="Roswanjaya Y."/>
            <person name="Wardhani T."/>
            <person name="Kalhor M.S."/>
            <person name="Jansen J."/>
            <person name="Van den Hoogen J."/>
            <person name="Gungor B."/>
            <person name="Hartog M."/>
            <person name="Hontelez J."/>
            <person name="Verver J."/>
            <person name="Yang W.-C."/>
            <person name="Schijlen E."/>
            <person name="Repin R."/>
            <person name="Schilthuizen M."/>
            <person name="Schranz E."/>
            <person name="Heidstra R."/>
            <person name="Miyata K."/>
            <person name="Fedorova E."/>
            <person name="Kohlen W."/>
            <person name="Bisseling T."/>
            <person name="Smit S."/>
            <person name="Geurts R."/>
        </authorList>
    </citation>
    <scope>NUCLEOTIDE SEQUENCE [LARGE SCALE GENOMIC DNA]</scope>
    <source>
        <strain evidence="2">cv. RG33-2</strain>
    </source>
</reference>
<protein>
    <submittedName>
        <fullName evidence="1">Uncharacterized protein</fullName>
    </submittedName>
</protein>
<name>A0A2P5EPX2_TREOI</name>
<comment type="caution">
    <text evidence="1">The sequence shown here is derived from an EMBL/GenBank/DDBJ whole genome shotgun (WGS) entry which is preliminary data.</text>
</comment>
<dbReference type="Proteomes" id="UP000237000">
    <property type="component" value="Unassembled WGS sequence"/>
</dbReference>